<dbReference type="EMBL" id="BIMX01000002">
    <property type="protein sequence ID" value="GCE97477.1"/>
    <property type="molecule type" value="Genomic_DNA"/>
</dbReference>
<dbReference type="Gene3D" id="1.20.920.30">
    <property type="match status" value="1"/>
</dbReference>
<dbReference type="GO" id="GO:0000741">
    <property type="term" value="P:karyogamy"/>
    <property type="evidence" value="ECO:0007669"/>
    <property type="project" value="UniProtKB-KW"/>
</dbReference>
<dbReference type="Pfam" id="PF12775">
    <property type="entry name" value="AAA_7"/>
    <property type="match status" value="1"/>
</dbReference>
<dbReference type="InterPro" id="IPR004273">
    <property type="entry name" value="Dynein_heavy_D6_P-loop"/>
</dbReference>
<dbReference type="FunFam" id="3.40.50.300:FF:000996">
    <property type="entry name" value="Cytoplasmic dynein heavy chain"/>
    <property type="match status" value="1"/>
</dbReference>
<evidence type="ECO:0000256" key="13">
    <source>
        <dbReference type="ARBA" id="ARBA00023212"/>
    </source>
</evidence>
<dbReference type="InterPro" id="IPR054354">
    <property type="entry name" value="DYNC2H1-like_lid"/>
</dbReference>
<dbReference type="InterPro" id="IPR027417">
    <property type="entry name" value="P-loop_NTPase"/>
</dbReference>
<evidence type="ECO:0000256" key="15">
    <source>
        <dbReference type="ARBA" id="ARBA00053342"/>
    </source>
</evidence>
<dbReference type="OrthoDB" id="447173at2759"/>
<comment type="similarity">
    <text evidence="2">Belongs to the dynein heavy chain family.</text>
</comment>
<dbReference type="Pfam" id="PF12777">
    <property type="entry name" value="MT"/>
    <property type="match status" value="1"/>
</dbReference>
<evidence type="ECO:0000256" key="9">
    <source>
        <dbReference type="ARBA" id="ARBA00022840"/>
    </source>
</evidence>
<dbReference type="Pfam" id="PF03028">
    <property type="entry name" value="Dynein_heavy"/>
    <property type="match status" value="1"/>
</dbReference>
<feature type="coiled-coil region" evidence="16">
    <location>
        <begin position="3548"/>
        <end position="3575"/>
    </location>
</feature>
<keyword evidence="8" id="KW-0547">Nucleotide-binding</keyword>
<dbReference type="InterPro" id="IPR035699">
    <property type="entry name" value="AAA_6"/>
</dbReference>
<evidence type="ECO:0000256" key="16">
    <source>
        <dbReference type="SAM" id="Coils"/>
    </source>
</evidence>
<dbReference type="GO" id="GO:0005816">
    <property type="term" value="C:spindle pole body"/>
    <property type="evidence" value="ECO:0007669"/>
    <property type="project" value="UniProtKB-ARBA"/>
</dbReference>
<dbReference type="PANTHER" id="PTHR45703:SF36">
    <property type="entry name" value="DYNEIN HEAVY CHAIN, CYTOPLASMIC"/>
    <property type="match status" value="1"/>
</dbReference>
<dbReference type="PANTHER" id="PTHR45703">
    <property type="entry name" value="DYNEIN HEAVY CHAIN"/>
    <property type="match status" value="1"/>
</dbReference>
<dbReference type="Gene3D" id="1.20.920.20">
    <property type="match status" value="1"/>
</dbReference>
<dbReference type="InterPro" id="IPR026983">
    <property type="entry name" value="DHC"/>
</dbReference>
<dbReference type="Gene3D" id="1.20.58.1120">
    <property type="match status" value="1"/>
</dbReference>
<sequence length="4046" mass="468464">MSADYLNVVNELVLYINGVLQSIFEFSEARCSEIKVHFLHKFSNELELFLIGGEMKSYNTLFVTILENQEISIQVDISNLKRECPKFVILKNKEAFDYSSKALRDQLSILTLPSHIDTDSLVSIVNNGVYPTFSALINSNELACTTESVRITRGKFKDLTTSFTTLKNSIPIPELIIHPSIKQIVETNTNIDPLLLDDLNFLNVLQSIANQWHRTTRNLVSLQRNPDEGSALDEIRFWSNFENSLSGTMEQLLDEPVQKSLEILALTKRSRGLSAFITDTGIEEKLREVKGNNQYVSSIALSQLHSSVKFSEVQESIKKIALSLKKFRLSNYPVDRFIIFLQKISKDVEEKMLELMPKVFEIPYDIFQRLTREINDVIENWDHVLSDNNMQIREVIRKNKIENIGFMSVDSSMNRLSDIISTIISFRIQHNKFKTTLENIGYEESIHDEEFVYGPLKDFQINTDFYDEWKKIKFSYNQRLSSLEDRLIELGEKKIYHSDNLKEKLTVFLSFKPLMEYYPKLRNMMVNHQQILVSLINEEVALIDDKLNLRPEFEQVLKLRDLPPIASIVSLSRITENHLRSLSRQIENLIGPSWKDTPEGDSFLNKFDTILSKFNADKVSSEYLNNVLKDKTTALDVPILKVFNNKDKYEIFVNFDFSLGTVFKEIRNLVYMGYDIPNDIFKIARTYRSFYPSAVLLLEQVQTFISVIKELPKRPHTGIMLKPQIDDIWGLLLQAMNTSWTSMPKTIIDGIKNESISKIIENRLTKVLVDFEKLRKIEDRLGYLFELLKKSTFKASTINDLIMDLQQIIDEMPLRGFEQHDAFANALNRSLKLELLEKMKSFFKNLIFNNHSVLVRIEDNSITFTPNSEELKFLWLKELDELIISFIDLPQLTPCKSQKKKGILKKDLLQQLAGAYGQINQLHQQFLKYTISWKKIHRLWYLKESDIQKTLGSSLEECLQSLTTLLQQRPSLLTFQPQDCFNNILQFQYDEAFSKIQTKYSFWVRYLCSLLLSLYLKESKVFTEELNSQREHLEQCTLDVSSLTSMSQLVREIDTAKEQFADRENLLIIFKKSQNLFYTLHEKLPPEFLFIEQLEGDLRALYECSTKKEAILSKNREVIVKKLEYEGQRADNLQTSLLTSWSKEKPIAVEWTPVDALSSIRIFEDSYNTLKRDIQLISDSAKIMLIPIIIKDRLKTFYEDIIALKKVWMELEVFWNDTHKLLHTSWEETEINAHIENFKLIQSSMKKVPVKTKQYTVFDNLLSTIDEVLGTEELLRILKDPSFKARHWLYLFKSTGRGNFENSSAFSFESVLSINLKSHETLIKELLQRAQKEYILEKSLNRIRTFWKNAQFSTYNHPSGLKLVLEWSSLKQTCTDDLEELQSMKNSIHYKFFETECLDLEEKLTVLSNLLTEWMEVQFFWLDLFGVIGNNKEMQNLLSLESSKFQVLTSEFKSLLTRIFTLNKVIDSVHIPEAIFMFKRILESLKMIRSSLNDFLEQQRKLFPKFYFLGNDDLLKFIGTGENLENLVGFMPKMYGTIAGFDFKGTIIQGVYSSEGEHVQLNRKINISSRRCDEWLSQLDNELNLTIAENVSTCLCSLNEGVHFSELFDLHIFQALLLSWQIFWTDRINQSLKKDTFQQLIATMERETADLRAKLELCSRSIEKKKVRSLLIECLHFIDVIHTLNNTNLQKARLIWFNTQKFFYDPKKDLLERISVSLAGRMDLYGFAYIGIPERLVYTPTLQKGYIALSEALHQKYGGCFFGPAGTGKTETVKSLGQNLGRIVVVFNCDDSYDFQSMARLMTGISQVGAWGCFDEFNRLNENIMSAVSGQVEIVQNALATGKHEVDLMGTSATLNHTTALFITLNPHYAGRSRLPENLKKKFREFSVKKSDNDVIANVILNILGFNKSKELSRKVVRLFNILTERCNIQKHYDFGLRTLKKTLTNCFDIFNNSIEINEELILVRSLCQVILPTLIKEDEKTFLNCIQEVFSCGEINERNEKFVEILSHICHAQNVSATEEFINKCIQIYNLQKTQQALIVAGKAGIGKTTALRIVLKVINALENLENVTHTIDTKTLTKEQIYGSVNRATLEWQDGIFTSIIRQFSTQNSQLAKKTKFWVIFDSDMDPEYAETLNSALDDNKLITLPTGERLEIPSNLRIIFETDTLEHATPATITRCALVLFTEHMCSPFKNLECLIERSFDKLEAQSKVSPSLLNRYRTLLYGIFSEGSIEHLISQTERADHILRYENSRIFSTISKLISYDLQKYRSALLNASDQVFERFFCVRIYQILKLSFIGDTDLKNHSDLINSISEFSKCGSNLNLDPETTYFDPETLAPIDLFSFVPQLSLDAKDVMKPNVIIPTIETIKQELYVFELLNAHRSIILCGPPGSGKTMILNNALQRSLNFQVVGMNFSKDTDVSHIIKTLNRHTHYASGSRGLVLRPKNPTKDIVLFCDEINLPKLDAYGSQSTILFLRELIEKNGFWETNENKWVTLERIHVVGACNPSTDPGRIFMTPRFTRHVTVLQISYPSMSSLKHIYRVFYDGILQITSPFKRYSEGFAEGSVSLYEKYKHNFGGNPQTHYVISPRDLTRWMRGFYVGLTNSLRPSLESMILMWSYEAWRVFADKLVFQSEKDIFEHILHKTIHESFFGQVSIHLNTSSLLFSYWLSLDYRQVTKEELRDFINQRFQTFCEEEVEASFIIYDDMLAHLLRIDRVLRQVQGHAMLIGPCRTGKTTMTRFVAWLNGIEVIQPNIYRGFSILDFDGFLREVLLTCSVDDKRLCLLIDETDILEPSFLERMNTLLANSDIPDLFQNEDYENLISLLRNRIYSLGLLMDTEQEMYQWFIQQIAKNLHVIFIMRDPYSGNVPSVATSPALFNRCAINWMGDWSNDVMCQIADVIIRPLPLDTVSRGQSSKIDEIQPMLHKESSHDVLIRLFLGFHEKYFRNKLGSNRSPGPFLDALKSFEFLFECQYQELDEKQRFVRIGLDKLDESVLKVKEMNKILLEKQEQLQIKEVEARKTLDKMLYEQNEAERKQEAVVEIKKLLATRQEESNLRRKQVMKELDAFAPIMNEAQRGVKNIKKQQLTEIRSMVNPPLVVKTTMEAVCAVLGQKITSWRELQNFIRKDEFIFDIIHFDTETMFPPELKSFVEAEYFSKPNFTYEVVNRASKACGPLYQWVFAQLKYGEILNKAEPLKKEAQNVENEALRSKAKLLAAQDMINELQESIETSKENYSIIIRDIEMVKSEMSDVHKKLKRSKSLISNLTSEKERWTRSTGSFKKASQELAGNCLISALYSNYCGSLVEKQRKQLFENMKATLLEYAINFDPNYQFVTHNVEIERRSEWTALGLPNEEFFLENFSMVITSTNVPYILDPSSQMIPIFSRYYANRFTLTSFLETGFAKKLENAVRFGGVILIKDAEYFDPIISKLIAREYRSSGGRQTVQIGGHEIDVSSEFRLLLYSSDADASLPNFVESRVRLINFSMNKSSIDMKAVRVALSKEVPEIDKERNELIKLNGEYKIMLKALESKLLEELNDSQGNILENDKLIDTLEKLKEESLEIEKKLEETEGFMKKANEYSLLYAPLGYHACTLYSILEYVSQLHWFYDISIWQFMECYESIFAMTKASHGDRVFDLIWNLYQEVYSTFSQCLVKKHRAAFAIVMYFSYCFSNNDKQFQEQSFTILKYIENSPQLQNVGFIVEEFPDSLSQIVEIMKNKSTKTALLEFQKHFQQQFSLEKLVNNKSGRFILMASEMDVDASFKVFQLVDVRHQNLSVIPLGSSESNNYAEQEINRCNDEGGWILLQNLQMSLEWTKSVLTKKLEQTSENVRIFMTCNLLGQDLPSPLLRQSYRSVHDGSPGILGTVRDLYFDNSFPDCQWKLPLCWFHSILLNRSLLAPIGFTKRYDFNDRDFACALQFLVDLSPDQDARGKICSILGSIIYGGKVDQEGDQLIVQNICSQIFDKSPTAENRDETLDPNIIRSILPDFQNNDVLSKFLTELREPANSHSVWLGLPDHAIREYETLEAREVASQALSILVKHHHY</sequence>
<evidence type="ECO:0000256" key="6">
    <source>
        <dbReference type="ARBA" id="ARBA00022701"/>
    </source>
</evidence>
<dbReference type="FunFam" id="3.40.50.300:FF:002357">
    <property type="entry name" value="Glutathione S-transferase class-mu 26 kDa isozyme"/>
    <property type="match status" value="1"/>
</dbReference>
<proteinExistence type="inferred from homology"/>
<dbReference type="Gene3D" id="1.10.8.720">
    <property type="entry name" value="Region D6 of dynein motor"/>
    <property type="match status" value="1"/>
</dbReference>
<keyword evidence="5" id="KW-0963">Cytoplasm</keyword>
<keyword evidence="4" id="KW-0415">Karyogamy</keyword>
<dbReference type="GO" id="GO:1902850">
    <property type="term" value="P:microtubule cytoskeleton organization involved in mitosis"/>
    <property type="evidence" value="ECO:0007669"/>
    <property type="project" value="UniProtKB-ARBA"/>
</dbReference>
<dbReference type="InterPro" id="IPR013594">
    <property type="entry name" value="Dynein_heavy_tail"/>
</dbReference>
<evidence type="ECO:0000313" key="18">
    <source>
        <dbReference type="EMBL" id="GCE97477.1"/>
    </source>
</evidence>
<keyword evidence="6" id="KW-0493">Microtubule</keyword>
<dbReference type="InterPro" id="IPR042219">
    <property type="entry name" value="AAA_lid_11_sf"/>
</dbReference>
<keyword evidence="12" id="KW-0505">Motor protein</keyword>
<keyword evidence="19" id="KW-1185">Reference proteome</keyword>
<dbReference type="InterPro" id="IPR024743">
    <property type="entry name" value="Dynein_HC_stalk"/>
</dbReference>
<dbReference type="Proteomes" id="UP000301737">
    <property type="component" value="Unassembled WGS sequence"/>
</dbReference>
<evidence type="ECO:0000256" key="3">
    <source>
        <dbReference type="ARBA" id="ARBA00022197"/>
    </source>
</evidence>
<dbReference type="InterPro" id="IPR024317">
    <property type="entry name" value="Dynein_heavy_chain_D4_dom"/>
</dbReference>
<gene>
    <name evidence="18" type="ORF">ZYGM_001745</name>
</gene>
<dbReference type="Pfam" id="PF08385">
    <property type="entry name" value="DHC_N1"/>
    <property type="match status" value="1"/>
</dbReference>
<accession>A0A4C2E021</accession>
<keyword evidence="13" id="KW-0206">Cytoskeleton</keyword>
<evidence type="ECO:0000256" key="2">
    <source>
        <dbReference type="ARBA" id="ARBA00008887"/>
    </source>
</evidence>
<dbReference type="Gene3D" id="1.10.8.710">
    <property type="match status" value="1"/>
</dbReference>
<dbReference type="Pfam" id="PF12781">
    <property type="entry name" value="AAA_9"/>
    <property type="match status" value="1"/>
</dbReference>
<dbReference type="CDD" id="cd00009">
    <property type="entry name" value="AAA"/>
    <property type="match status" value="1"/>
</dbReference>
<dbReference type="GO" id="GO:0008569">
    <property type="term" value="F:minus-end-directed microtubule motor activity"/>
    <property type="evidence" value="ECO:0007669"/>
    <property type="project" value="InterPro"/>
</dbReference>
<dbReference type="GO" id="GO:0000070">
    <property type="term" value="P:mitotic sister chromatid segregation"/>
    <property type="evidence" value="ECO:0007669"/>
    <property type="project" value="UniProtKB-ARBA"/>
</dbReference>
<evidence type="ECO:0000259" key="17">
    <source>
        <dbReference type="SMART" id="SM00382"/>
    </source>
</evidence>
<evidence type="ECO:0000256" key="11">
    <source>
        <dbReference type="ARBA" id="ARBA00023054"/>
    </source>
</evidence>
<organism evidence="18 19">
    <name type="scientific">Zygosaccharomyces mellis</name>
    <dbReference type="NCBI Taxonomy" id="42258"/>
    <lineage>
        <taxon>Eukaryota</taxon>
        <taxon>Fungi</taxon>
        <taxon>Dikarya</taxon>
        <taxon>Ascomycota</taxon>
        <taxon>Saccharomycotina</taxon>
        <taxon>Saccharomycetes</taxon>
        <taxon>Saccharomycetales</taxon>
        <taxon>Saccharomycetaceae</taxon>
        <taxon>Zygosaccharomyces</taxon>
    </lineage>
</organism>
<keyword evidence="7" id="KW-0677">Repeat</keyword>
<reference evidence="18 19" key="1">
    <citation type="submission" date="2019-01" db="EMBL/GenBank/DDBJ databases">
        <title>Draft Genome Sequencing of Zygosaccharomyces mellis Ca-7.</title>
        <authorList>
            <person name="Shiwa Y."/>
            <person name="Kanesaki Y."/>
            <person name="Ishige T."/>
            <person name="Mura K."/>
            <person name="Hori T."/>
            <person name="Tamura T."/>
        </authorList>
    </citation>
    <scope>NUCLEOTIDE SEQUENCE [LARGE SCALE GENOMIC DNA]</scope>
    <source>
        <strain evidence="18 19">Ca-7</strain>
    </source>
</reference>
<comment type="subcellular location">
    <subcellularLocation>
        <location evidence="1">Cytoplasm</location>
        <location evidence="1">Cytoskeleton</location>
    </subcellularLocation>
</comment>
<dbReference type="GO" id="GO:0051959">
    <property type="term" value="F:dynein light intermediate chain binding"/>
    <property type="evidence" value="ECO:0007669"/>
    <property type="project" value="InterPro"/>
</dbReference>
<dbReference type="Gene3D" id="1.20.140.100">
    <property type="entry name" value="Dynein heavy chain, N-terminal domain 2"/>
    <property type="match status" value="1"/>
</dbReference>
<evidence type="ECO:0000256" key="10">
    <source>
        <dbReference type="ARBA" id="ARBA00023017"/>
    </source>
</evidence>
<dbReference type="GO" id="GO:0005868">
    <property type="term" value="C:cytoplasmic dynein complex"/>
    <property type="evidence" value="ECO:0007669"/>
    <property type="project" value="UniProtKB-ARBA"/>
</dbReference>
<dbReference type="GO" id="GO:0030473">
    <property type="term" value="P:nuclear migration along microtubule"/>
    <property type="evidence" value="ECO:0007669"/>
    <property type="project" value="UniProtKB-ARBA"/>
</dbReference>
<keyword evidence="10" id="KW-0243">Dynein</keyword>
<name>A0A4C2E021_9SACH</name>
<dbReference type="Pfam" id="PF18198">
    <property type="entry name" value="AAA_lid_11"/>
    <property type="match status" value="1"/>
</dbReference>
<dbReference type="InterPro" id="IPR042222">
    <property type="entry name" value="Dynein_2_N"/>
</dbReference>
<keyword evidence="11 16" id="KW-0175">Coiled coil</keyword>
<evidence type="ECO:0000256" key="7">
    <source>
        <dbReference type="ARBA" id="ARBA00022737"/>
    </source>
</evidence>
<dbReference type="InterPro" id="IPR035706">
    <property type="entry name" value="AAA_9"/>
</dbReference>
<comment type="caution">
    <text evidence="18">The sequence shown here is derived from an EMBL/GenBank/DDBJ whole genome shotgun (WGS) entry which is preliminary data.</text>
</comment>
<dbReference type="GO" id="GO:0045505">
    <property type="term" value="F:dynein intermediate chain binding"/>
    <property type="evidence" value="ECO:0007669"/>
    <property type="project" value="InterPro"/>
</dbReference>
<dbReference type="Gene3D" id="3.20.180.20">
    <property type="entry name" value="Dynein heavy chain, N-terminal domain 2"/>
    <property type="match status" value="1"/>
</dbReference>
<dbReference type="Gene3D" id="1.10.287.2610">
    <property type="match status" value="1"/>
</dbReference>
<evidence type="ECO:0000256" key="1">
    <source>
        <dbReference type="ARBA" id="ARBA00004245"/>
    </source>
</evidence>
<dbReference type="Gene3D" id="3.40.50.300">
    <property type="entry name" value="P-loop containing nucleotide triphosphate hydrolases"/>
    <property type="match status" value="5"/>
</dbReference>
<dbReference type="Pfam" id="PF22597">
    <property type="entry name" value="DYN_lid"/>
    <property type="match status" value="1"/>
</dbReference>
<keyword evidence="9" id="KW-0067">ATP-binding</keyword>
<evidence type="ECO:0000256" key="14">
    <source>
        <dbReference type="ARBA" id="ARBA00033439"/>
    </source>
</evidence>
<evidence type="ECO:0000313" key="19">
    <source>
        <dbReference type="Proteomes" id="UP000301737"/>
    </source>
</evidence>
<evidence type="ECO:0000256" key="4">
    <source>
        <dbReference type="ARBA" id="ARBA00022459"/>
    </source>
</evidence>
<dbReference type="GO" id="GO:0005524">
    <property type="term" value="F:ATP binding"/>
    <property type="evidence" value="ECO:0007669"/>
    <property type="project" value="UniProtKB-KW"/>
</dbReference>
<dbReference type="InterPro" id="IPR042228">
    <property type="entry name" value="Dynein_linker_3"/>
</dbReference>
<evidence type="ECO:0000256" key="12">
    <source>
        <dbReference type="ARBA" id="ARBA00023175"/>
    </source>
</evidence>
<dbReference type="Pfam" id="PF12774">
    <property type="entry name" value="AAA_6"/>
    <property type="match status" value="1"/>
</dbReference>
<dbReference type="Gene3D" id="1.10.8.740">
    <property type="match status" value="1"/>
</dbReference>
<comment type="function">
    <text evidence="15">Cytoplasmic dynein acts as a motor for the intracellular retrograde motility of vesicles and organelles along microtubules. Dynein has ATPase activity; the force-producing power stroke is thought to occur on release of ADP. Required to maintain uniform nuclear distribution in hyphae. May play an important role in the proper orientation of the mitotic spindle into the budding daughter cell yeast. Probably required for normal progression of the cell cycle.</text>
</comment>
<dbReference type="Gene3D" id="1.20.1280.160">
    <property type="match status" value="1"/>
</dbReference>
<dbReference type="Pfam" id="PF12780">
    <property type="entry name" value="AAA_8"/>
    <property type="match status" value="1"/>
</dbReference>
<dbReference type="SMART" id="SM00382">
    <property type="entry name" value="AAA"/>
    <property type="match status" value="3"/>
</dbReference>
<dbReference type="InterPro" id="IPR043157">
    <property type="entry name" value="Dynein_AAA1S"/>
</dbReference>
<dbReference type="Pfam" id="PF08393">
    <property type="entry name" value="DHC_N2"/>
    <property type="match status" value="1"/>
</dbReference>
<dbReference type="SUPFAM" id="SSF52540">
    <property type="entry name" value="P-loop containing nucleoside triphosphate hydrolases"/>
    <property type="match status" value="4"/>
</dbReference>
<dbReference type="Gene3D" id="1.10.287.2620">
    <property type="match status" value="1"/>
</dbReference>
<dbReference type="InterPro" id="IPR013602">
    <property type="entry name" value="Dynein_heavy_linker"/>
</dbReference>
<feature type="domain" description="AAA+ ATPase" evidence="17">
    <location>
        <begin position="2723"/>
        <end position="2837"/>
    </location>
</feature>
<feature type="domain" description="AAA+ ATPase" evidence="17">
    <location>
        <begin position="1755"/>
        <end position="1892"/>
    </location>
</feature>
<protein>
    <recommendedName>
        <fullName evidence="3">Dynein heavy chain, cytoplasmic</fullName>
    </recommendedName>
    <alternativeName>
        <fullName evidence="14">Dynein heavy chain, cytosolic</fullName>
    </alternativeName>
</protein>
<evidence type="ECO:0000256" key="5">
    <source>
        <dbReference type="ARBA" id="ARBA00022490"/>
    </source>
</evidence>
<feature type="domain" description="AAA+ ATPase" evidence="17">
    <location>
        <begin position="2381"/>
        <end position="2531"/>
    </location>
</feature>
<dbReference type="GO" id="GO:0005938">
    <property type="term" value="C:cell cortex"/>
    <property type="evidence" value="ECO:0007669"/>
    <property type="project" value="UniProtKB-ARBA"/>
</dbReference>
<dbReference type="InterPro" id="IPR003593">
    <property type="entry name" value="AAA+_ATPase"/>
</dbReference>
<dbReference type="GO" id="GO:0000235">
    <property type="term" value="C:astral microtubule"/>
    <property type="evidence" value="ECO:0007669"/>
    <property type="project" value="UniProtKB-ARBA"/>
</dbReference>
<evidence type="ECO:0000256" key="8">
    <source>
        <dbReference type="ARBA" id="ARBA00022741"/>
    </source>
</evidence>
<dbReference type="Gene3D" id="1.10.472.130">
    <property type="match status" value="1"/>
</dbReference>
<dbReference type="InterPro" id="IPR041658">
    <property type="entry name" value="AAA_lid_11"/>
</dbReference>